<dbReference type="RefSeq" id="WP_153974328.1">
    <property type="nucleotide sequence ID" value="NZ_CP039268.1"/>
</dbReference>
<sequence length="99" mass="11292">MKPKIYEGIHKQKQAMTPTANIIRDAWVFGIIPEDETCEGWTIQGIDALYDKVTAAWEPYGHLVSNLPPELRDRHARIYGEAIERARAAGWDPELDETD</sequence>
<dbReference type="AlphaFoldDB" id="A0A6I6EB21"/>
<evidence type="ECO:0000313" key="2">
    <source>
        <dbReference type="Proteomes" id="UP000426424"/>
    </source>
</evidence>
<dbReference type="Proteomes" id="UP000426424">
    <property type="component" value="Chromosome"/>
</dbReference>
<keyword evidence="2" id="KW-1185">Reference proteome</keyword>
<evidence type="ECO:0000313" key="1">
    <source>
        <dbReference type="EMBL" id="QGU32129.1"/>
    </source>
</evidence>
<dbReference type="KEGG" id="ttp:E6P07_03470"/>
<accession>A0A6I6EB21</accession>
<dbReference type="OrthoDB" id="9791200at2"/>
<name>A0A6I6EB21_THETI</name>
<reference evidence="1 2" key="1">
    <citation type="submission" date="2019-12" db="EMBL/GenBank/DDBJ databases">
        <title>The complete genome of the thermophilic, anoxygenic phototrophic gammaproteobacterium Thermochromatium tepidum.</title>
        <authorList>
            <person name="Sattley W.M."/>
            <person name="Swingley W.D."/>
            <person name="Burchell B.M."/>
            <person name="Gurbani S.A."/>
            <person name="Kujawa C.M."/>
            <person name="Nuccio D.A."/>
            <person name="Schladweiler J."/>
            <person name="Shaffer K.N."/>
            <person name="Stokes L.M."/>
            <person name="Touchman J.W."/>
            <person name="Blankenship R.E."/>
            <person name="Madigan M.T."/>
        </authorList>
    </citation>
    <scope>NUCLEOTIDE SEQUENCE [LARGE SCALE GENOMIC DNA]</scope>
    <source>
        <strain evidence="1 2">ATCC 43061</strain>
    </source>
</reference>
<organism evidence="1 2">
    <name type="scientific">Thermochromatium tepidum ATCC 43061</name>
    <dbReference type="NCBI Taxonomy" id="316276"/>
    <lineage>
        <taxon>Bacteria</taxon>
        <taxon>Pseudomonadati</taxon>
        <taxon>Pseudomonadota</taxon>
        <taxon>Gammaproteobacteria</taxon>
        <taxon>Chromatiales</taxon>
        <taxon>Chromatiaceae</taxon>
        <taxon>Thermochromatium</taxon>
    </lineage>
</organism>
<dbReference type="EMBL" id="CP039268">
    <property type="protein sequence ID" value="QGU32129.1"/>
    <property type="molecule type" value="Genomic_DNA"/>
</dbReference>
<protein>
    <submittedName>
        <fullName evidence="1">Uncharacterized protein</fullName>
    </submittedName>
</protein>
<gene>
    <name evidence="1" type="ORF">E6P07_03470</name>
</gene>
<proteinExistence type="predicted"/>